<proteinExistence type="predicted"/>
<dbReference type="GO" id="GO:0003700">
    <property type="term" value="F:DNA-binding transcription factor activity"/>
    <property type="evidence" value="ECO:0007669"/>
    <property type="project" value="InterPro"/>
</dbReference>
<dbReference type="PROSITE" id="PS00036">
    <property type="entry name" value="BZIP_BASIC"/>
    <property type="match status" value="1"/>
</dbReference>
<keyword evidence="4" id="KW-1185">Reference proteome</keyword>
<feature type="region of interest" description="Disordered" evidence="1">
    <location>
        <begin position="1"/>
        <end position="84"/>
    </location>
</feature>
<gene>
    <name evidence="3" type="ORF">BU24DRAFT_7094</name>
</gene>
<name>A0A6A5Y5Z4_9PLEO</name>
<evidence type="ECO:0000313" key="4">
    <source>
        <dbReference type="Proteomes" id="UP000799778"/>
    </source>
</evidence>
<dbReference type="AlphaFoldDB" id="A0A6A5Y5Z4"/>
<dbReference type="OrthoDB" id="2245989at2759"/>
<evidence type="ECO:0000256" key="1">
    <source>
        <dbReference type="SAM" id="MobiDB-lite"/>
    </source>
</evidence>
<sequence>METTSTSKPKRKANASVDMEPATKPKKVYSETRKKQNRIASRNYREKRKQKLQYLQQLLEDGPRARQNLSISSESNDEERSRSLSVECLASSAAGTPTSLPDGSDYDYHDTININPTIPTSNHSYSNHLSETQSYQYSESSWYEPSYDTEVHFNPAWTSPHWAPNTTYTVPLEPTMVTQEYQYPMGQLVHGYGSSSIPSLQHQGTTLDTNVHFKSYYTHGDRISGQSLSAQDYGQDYVSTNSVFI</sequence>
<evidence type="ECO:0000313" key="3">
    <source>
        <dbReference type="EMBL" id="KAF2020706.1"/>
    </source>
</evidence>
<feature type="domain" description="BZIP" evidence="2">
    <location>
        <begin position="33"/>
        <end position="47"/>
    </location>
</feature>
<evidence type="ECO:0000259" key="2">
    <source>
        <dbReference type="PROSITE" id="PS00036"/>
    </source>
</evidence>
<dbReference type="Pfam" id="PF07716">
    <property type="entry name" value="bZIP_2"/>
    <property type="match status" value="1"/>
</dbReference>
<organism evidence="3 4">
    <name type="scientific">Aaosphaeria arxii CBS 175.79</name>
    <dbReference type="NCBI Taxonomy" id="1450172"/>
    <lineage>
        <taxon>Eukaryota</taxon>
        <taxon>Fungi</taxon>
        <taxon>Dikarya</taxon>
        <taxon>Ascomycota</taxon>
        <taxon>Pezizomycotina</taxon>
        <taxon>Dothideomycetes</taxon>
        <taxon>Pleosporomycetidae</taxon>
        <taxon>Pleosporales</taxon>
        <taxon>Pleosporales incertae sedis</taxon>
        <taxon>Aaosphaeria</taxon>
    </lineage>
</organism>
<dbReference type="GeneID" id="54291950"/>
<dbReference type="InterPro" id="IPR004827">
    <property type="entry name" value="bZIP"/>
</dbReference>
<dbReference type="RefSeq" id="XP_033389045.1">
    <property type="nucleotide sequence ID" value="XM_033534553.1"/>
</dbReference>
<dbReference type="EMBL" id="ML978066">
    <property type="protein sequence ID" value="KAF2020706.1"/>
    <property type="molecule type" value="Genomic_DNA"/>
</dbReference>
<protein>
    <recommendedName>
        <fullName evidence="2">BZIP domain-containing protein</fullName>
    </recommendedName>
</protein>
<dbReference type="Proteomes" id="UP000799778">
    <property type="component" value="Unassembled WGS sequence"/>
</dbReference>
<reference evidence="3" key="1">
    <citation type="journal article" date="2020" name="Stud. Mycol.">
        <title>101 Dothideomycetes genomes: a test case for predicting lifestyles and emergence of pathogens.</title>
        <authorList>
            <person name="Haridas S."/>
            <person name="Albert R."/>
            <person name="Binder M."/>
            <person name="Bloem J."/>
            <person name="Labutti K."/>
            <person name="Salamov A."/>
            <person name="Andreopoulos B."/>
            <person name="Baker S."/>
            <person name="Barry K."/>
            <person name="Bills G."/>
            <person name="Bluhm B."/>
            <person name="Cannon C."/>
            <person name="Castanera R."/>
            <person name="Culley D."/>
            <person name="Daum C."/>
            <person name="Ezra D."/>
            <person name="Gonzalez J."/>
            <person name="Henrissat B."/>
            <person name="Kuo A."/>
            <person name="Liang C."/>
            <person name="Lipzen A."/>
            <person name="Lutzoni F."/>
            <person name="Magnuson J."/>
            <person name="Mondo S."/>
            <person name="Nolan M."/>
            <person name="Ohm R."/>
            <person name="Pangilinan J."/>
            <person name="Park H.-J."/>
            <person name="Ramirez L."/>
            <person name="Alfaro M."/>
            <person name="Sun H."/>
            <person name="Tritt A."/>
            <person name="Yoshinaga Y."/>
            <person name="Zwiers L.-H."/>
            <person name="Turgeon B."/>
            <person name="Goodwin S."/>
            <person name="Spatafora J."/>
            <person name="Crous P."/>
            <person name="Grigoriev I."/>
        </authorList>
    </citation>
    <scope>NUCLEOTIDE SEQUENCE</scope>
    <source>
        <strain evidence="3">CBS 175.79</strain>
    </source>
</reference>
<dbReference type="Gene3D" id="1.20.5.170">
    <property type="match status" value="1"/>
</dbReference>
<accession>A0A6A5Y5Z4</accession>